<dbReference type="SUPFAM" id="SSF81383">
    <property type="entry name" value="F-box domain"/>
    <property type="match status" value="1"/>
</dbReference>
<feature type="compositionally biased region" description="Polar residues" evidence="2">
    <location>
        <begin position="997"/>
        <end position="1012"/>
    </location>
</feature>
<keyword evidence="5" id="KW-1185">Reference proteome</keyword>
<evidence type="ECO:0000259" key="3">
    <source>
        <dbReference type="PROSITE" id="PS50181"/>
    </source>
</evidence>
<feature type="compositionally biased region" description="Polar residues" evidence="2">
    <location>
        <begin position="829"/>
        <end position="850"/>
    </location>
</feature>
<feature type="compositionally biased region" description="Low complexity" evidence="2">
    <location>
        <begin position="1076"/>
        <end position="1087"/>
    </location>
</feature>
<dbReference type="InterPro" id="IPR001810">
    <property type="entry name" value="F-box_dom"/>
</dbReference>
<protein>
    <recommendedName>
        <fullName evidence="3">F-box domain-containing protein</fullName>
    </recommendedName>
</protein>
<feature type="region of interest" description="Disordered" evidence="2">
    <location>
        <begin position="1402"/>
        <end position="1421"/>
    </location>
</feature>
<feature type="region of interest" description="Disordered" evidence="2">
    <location>
        <begin position="700"/>
        <end position="725"/>
    </location>
</feature>
<feature type="compositionally biased region" description="Polar residues" evidence="2">
    <location>
        <begin position="1213"/>
        <end position="1225"/>
    </location>
</feature>
<evidence type="ECO:0000256" key="1">
    <source>
        <dbReference type="SAM" id="Coils"/>
    </source>
</evidence>
<feature type="region of interest" description="Disordered" evidence="2">
    <location>
        <begin position="1345"/>
        <end position="1389"/>
    </location>
</feature>
<dbReference type="InterPro" id="IPR015943">
    <property type="entry name" value="WD40/YVTN_repeat-like_dom_sf"/>
</dbReference>
<feature type="compositionally biased region" description="Low complexity" evidence="2">
    <location>
        <begin position="939"/>
        <end position="950"/>
    </location>
</feature>
<dbReference type="Gene3D" id="2.130.10.10">
    <property type="entry name" value="YVTN repeat-like/Quinoprotein amine dehydrogenase"/>
    <property type="match status" value="1"/>
</dbReference>
<name>A0AAD6IZL5_DREDA</name>
<feature type="region of interest" description="Disordered" evidence="2">
    <location>
        <begin position="774"/>
        <end position="964"/>
    </location>
</feature>
<feature type="coiled-coil region" evidence="1">
    <location>
        <begin position="591"/>
        <end position="618"/>
    </location>
</feature>
<evidence type="ECO:0000313" key="4">
    <source>
        <dbReference type="EMBL" id="KAJ6261703.1"/>
    </source>
</evidence>
<feature type="compositionally biased region" description="Low complexity" evidence="2">
    <location>
        <begin position="912"/>
        <end position="929"/>
    </location>
</feature>
<reference evidence="4" key="1">
    <citation type="submission" date="2023-01" db="EMBL/GenBank/DDBJ databases">
        <title>The chitinases involved in constricting ring structure development in the nematode-trapping fungus Drechslerella dactyloides.</title>
        <authorList>
            <person name="Wang R."/>
            <person name="Zhang L."/>
            <person name="Tang P."/>
            <person name="Li S."/>
            <person name="Liang L."/>
        </authorList>
    </citation>
    <scope>NUCLEOTIDE SEQUENCE</scope>
    <source>
        <strain evidence="4">YMF1.00031</strain>
    </source>
</reference>
<feature type="region of interest" description="Disordered" evidence="2">
    <location>
        <begin position="39"/>
        <end position="58"/>
    </location>
</feature>
<feature type="compositionally biased region" description="Low complexity" evidence="2">
    <location>
        <begin position="1231"/>
        <end position="1250"/>
    </location>
</feature>
<dbReference type="Proteomes" id="UP001221413">
    <property type="component" value="Unassembled WGS sequence"/>
</dbReference>
<feature type="compositionally biased region" description="Low complexity" evidence="2">
    <location>
        <begin position="1151"/>
        <end position="1173"/>
    </location>
</feature>
<dbReference type="EMBL" id="JAQGDS010000003">
    <property type="protein sequence ID" value="KAJ6261703.1"/>
    <property type="molecule type" value="Genomic_DNA"/>
</dbReference>
<feature type="region of interest" description="Disordered" evidence="2">
    <location>
        <begin position="623"/>
        <end position="677"/>
    </location>
</feature>
<keyword evidence="1" id="KW-0175">Coiled coil</keyword>
<feature type="region of interest" description="Disordered" evidence="2">
    <location>
        <begin position="997"/>
        <end position="1026"/>
    </location>
</feature>
<proteinExistence type="predicted"/>
<dbReference type="SUPFAM" id="SSF82171">
    <property type="entry name" value="DPP6 N-terminal domain-like"/>
    <property type="match status" value="1"/>
</dbReference>
<feature type="region of interest" description="Disordered" evidence="2">
    <location>
        <begin position="1041"/>
        <end position="1288"/>
    </location>
</feature>
<dbReference type="PROSITE" id="PS50181">
    <property type="entry name" value="FBOX"/>
    <property type="match status" value="1"/>
</dbReference>
<feature type="compositionally biased region" description="Low complexity" evidence="2">
    <location>
        <begin position="863"/>
        <end position="879"/>
    </location>
</feature>
<dbReference type="InterPro" id="IPR055589">
    <property type="entry name" value="DUF7165"/>
</dbReference>
<feature type="compositionally biased region" description="Low complexity" evidence="2">
    <location>
        <begin position="640"/>
        <end position="664"/>
    </location>
</feature>
<feature type="compositionally biased region" description="Polar residues" evidence="2">
    <location>
        <begin position="1041"/>
        <end position="1075"/>
    </location>
</feature>
<evidence type="ECO:0000313" key="5">
    <source>
        <dbReference type="Proteomes" id="UP001221413"/>
    </source>
</evidence>
<feature type="compositionally biased region" description="Basic and acidic residues" evidence="2">
    <location>
        <begin position="46"/>
        <end position="55"/>
    </location>
</feature>
<sequence length="1421" mass="151601">MASFPERTASSTNIDTSTTIPTANMAAVANISIDDDILPDTTVSDARPRSSIDKKGKGRMSAEIAANAADNLASIATTHNTDAQKGWEKAARRGPSAFSRLPREIMQQILYFCSPNEFDSLTLINSSWYQASRSCFLYARQLAQCGIATARDIEDTPENLTSLVHQFSHASRRGLFESMLRPATTEVQLVCRSLSSSAAVPGGEVFKYEFSPRGTYLLAISSSRMIVIDTTTTSKELPVAIKRELKILRRPTSATIMDDGSVMAVLSSEHKVNIYDLTKTRIKRVRTLDLDNAPRAIALSPDGSVLAVAFDGGVEVISLAEGFDQKRAVKCDLVDSLCFSLDGTVLIGSTLNSGSPATVVISAPFFSDVMVAAESLVQMWTTQILFPTTSRDISHAALLTHHGDNSSWTFTYDKAFASFRAVRVDDLRNGHTYFSAPTVNPLPPTMLPAPSSDGGVVASGFGSRSVWIYGIPTDLENSGDGNGNGEASGSMTPATRNSLHIGATFMPQWQHSVDRTRNNFVQGKKVADVKGLAGLAFSMTSKGERLIAVAAGIESDGGDDVEGLEGGRLVIFDFARSPSKGERQMISIDVGDGSNAELEQLEEQQNDMEAEVNIVRRRTVAQRQQRRSVIGAPPVPPLPTGITPTHTETMASTSSTPSISRQSTNVSRAEEDDEDGVSLSEAIEWSYSHTDTRSHTILQRAATAARANAERTPRRRPGADPGPNFAVTNYRLLGLREEEWVEPPPPYVEKLTAIPLYDYEARLLERARSMGITNPNERVRRRSSGSELDLDRRERDPLASGASSPRLRRNVPSLRITSPVSPAGGGLSRNGSVSAGPSTSFGFQGFSSPQLPAESAAREPPNSASSQRPSTSSHSSSGSRPTEERPSTALSRRNSIQREPAGGILSTGYNDNQRPSTSQSQQSQRNPSPLVASTPLPRPAQAASPMQQQSEYTAPNQGRLRQRDPESMPQMVFLDDRTTAIPPVPIIPVQFRSNSLPLQQQETPNPPLQQRAQTERPERPQSAMFSPRTAATFAQANGSIVSLPNFDAGNSSPSRPTAPNRTPRASPQPSSPAVMQSQFSSSPSRPQTAQQQIPSDSPPHRPPHLQQPLLSRLPSHRYRRPDEPLASPALSIPSMPSVSQPATPVAPLSLPATSSTAPVTPVTPRTNTVTPPRGMMPVSAMVAQPGPPPGSSGSGHSVSSAGIGHPQFRTAMTGGSTRNTLSLTVNPPPTSQSSMLAVSGSSGSNTGSGNQPIAQAVVHPPTARSATTTKRTRNTKRGRGDNTSYVNPAFMTVPSVPPSSAFAQPLPSPGRRVSARRSPLHGGFYAAQGPGMGGGMHSSTSVNNLNRGGSRAERNAARAASTKRKKGWGRKAGKDGKPGGFPRSGEVVVGGGAMDESFEVVRRSSGNDGAAQGDKTGCVIM</sequence>
<dbReference type="Pfam" id="PF23749">
    <property type="entry name" value="DUF7165"/>
    <property type="match status" value="1"/>
</dbReference>
<accession>A0AAD6IZL5</accession>
<gene>
    <name evidence="4" type="ORF">Dda_2501</name>
</gene>
<comment type="caution">
    <text evidence="4">The sequence shown here is derived from an EMBL/GenBank/DDBJ whole genome shotgun (WGS) entry which is preliminary data.</text>
</comment>
<dbReference type="InterPro" id="IPR036047">
    <property type="entry name" value="F-box-like_dom_sf"/>
</dbReference>
<feature type="domain" description="F-box" evidence="3">
    <location>
        <begin position="95"/>
        <end position="141"/>
    </location>
</feature>
<evidence type="ECO:0000256" key="2">
    <source>
        <dbReference type="SAM" id="MobiDB-lite"/>
    </source>
</evidence>
<feature type="compositionally biased region" description="Low complexity" evidence="2">
    <location>
        <begin position="1194"/>
        <end position="1204"/>
    </location>
</feature>
<feature type="compositionally biased region" description="Basic residues" evidence="2">
    <location>
        <begin position="1361"/>
        <end position="1371"/>
    </location>
</feature>
<feature type="compositionally biased region" description="Low complexity" evidence="2">
    <location>
        <begin position="1104"/>
        <end position="1113"/>
    </location>
</feature>
<organism evidence="4 5">
    <name type="scientific">Drechslerella dactyloides</name>
    <name type="common">Nematode-trapping fungus</name>
    <name type="synonym">Arthrobotrys dactyloides</name>
    <dbReference type="NCBI Taxonomy" id="74499"/>
    <lineage>
        <taxon>Eukaryota</taxon>
        <taxon>Fungi</taxon>
        <taxon>Dikarya</taxon>
        <taxon>Ascomycota</taxon>
        <taxon>Pezizomycotina</taxon>
        <taxon>Orbiliomycetes</taxon>
        <taxon>Orbiliales</taxon>
        <taxon>Orbiliaceae</taxon>
        <taxon>Drechslerella</taxon>
    </lineage>
</organism>